<dbReference type="PANTHER" id="PTHR13338">
    <property type="entry name" value="UPF0240 PROTEIN"/>
    <property type="match status" value="1"/>
</dbReference>
<protein>
    <recommendedName>
        <fullName evidence="3">Protein NDUFAF4 homolog</fullName>
    </recommendedName>
</protein>
<dbReference type="GO" id="GO:0005739">
    <property type="term" value="C:mitochondrion"/>
    <property type="evidence" value="ECO:0007669"/>
    <property type="project" value="TreeGrafter"/>
</dbReference>
<name>A0A6M2DUF3_XENCH</name>
<evidence type="ECO:0000256" key="1">
    <source>
        <dbReference type="SAM" id="MobiDB-lite"/>
    </source>
</evidence>
<dbReference type="Pfam" id="PF06784">
    <property type="entry name" value="UPF0240"/>
    <property type="match status" value="1"/>
</dbReference>
<organism evidence="2">
    <name type="scientific">Xenopsylla cheopis</name>
    <name type="common">Oriental rat flea</name>
    <name type="synonym">Pulex cheopis</name>
    <dbReference type="NCBI Taxonomy" id="163159"/>
    <lineage>
        <taxon>Eukaryota</taxon>
        <taxon>Metazoa</taxon>
        <taxon>Ecdysozoa</taxon>
        <taxon>Arthropoda</taxon>
        <taxon>Hexapoda</taxon>
        <taxon>Insecta</taxon>
        <taxon>Pterygota</taxon>
        <taxon>Neoptera</taxon>
        <taxon>Endopterygota</taxon>
        <taxon>Siphonaptera</taxon>
        <taxon>Pulicidae</taxon>
        <taxon>Xenopsyllinae</taxon>
        <taxon>Xenopsylla</taxon>
    </lineage>
</organism>
<dbReference type="GO" id="GO:0032981">
    <property type="term" value="P:mitochondrial respiratory chain complex I assembly"/>
    <property type="evidence" value="ECO:0007669"/>
    <property type="project" value="InterPro"/>
</dbReference>
<feature type="region of interest" description="Disordered" evidence="1">
    <location>
        <begin position="83"/>
        <end position="103"/>
    </location>
</feature>
<accession>A0A6M2DUF3</accession>
<dbReference type="InterPro" id="IPR009622">
    <property type="entry name" value="NDUFAF4"/>
</dbReference>
<dbReference type="AlphaFoldDB" id="A0A6M2DUF3"/>
<proteinExistence type="predicted"/>
<evidence type="ECO:0000313" key="2">
    <source>
        <dbReference type="EMBL" id="NOV49812.1"/>
    </source>
</evidence>
<reference evidence="2" key="1">
    <citation type="submission" date="2020-03" db="EMBL/GenBank/DDBJ databases">
        <title>Transcriptomic Profiling of the Digestive Tract of the Rat Flea, Xenopsylla cheopis, Following Blood Feeding and Infection with Yersinia pestis.</title>
        <authorList>
            <person name="Bland D.M."/>
            <person name="Martens C.A."/>
            <person name="Virtaneva K."/>
            <person name="Kanakabandi K."/>
            <person name="Long D."/>
            <person name="Rosenke R."/>
            <person name="Saturday G.A."/>
            <person name="Hoyt F.H."/>
            <person name="Bruno D.P."/>
            <person name="Ribeiro J.M.C."/>
            <person name="Hinnebusch J."/>
        </authorList>
    </citation>
    <scope>NUCLEOTIDE SEQUENCE</scope>
</reference>
<evidence type="ECO:0008006" key="3">
    <source>
        <dbReference type="Google" id="ProtNLM"/>
    </source>
</evidence>
<dbReference type="PANTHER" id="PTHR13338:SF4">
    <property type="entry name" value="NADH DEHYDROGENASE [UBIQUINONE] 1 ALPHA SUBCOMPLEX ASSEMBLY FACTOR 4"/>
    <property type="match status" value="1"/>
</dbReference>
<sequence>MGIVFSAAKRSLNSINIEERVHRVISKEKPTAAPKHAKDVKTLKKIISDNPETLNSMLKPNVEHEERLKHVYLESYDEVVDQNKNKADPSKPLPSNRSPVDLPEFGYHEPNKIAYGKCTLKQVLDFLEAHNQDQELNNAKAIASKYKLNEEVTSNIIKYFKIFEVYIPPKAKRKNAHDLLATAREAAKTVKIGDK</sequence>
<dbReference type="EMBL" id="GIIL01006086">
    <property type="protein sequence ID" value="NOV49812.1"/>
    <property type="molecule type" value="Transcribed_RNA"/>
</dbReference>